<feature type="domain" description="HTH luxR-type" evidence="5">
    <location>
        <begin position="426"/>
        <end position="491"/>
    </location>
</feature>
<evidence type="ECO:0000313" key="7">
    <source>
        <dbReference type="Proteomes" id="UP000218505"/>
    </source>
</evidence>
<feature type="region of interest" description="Disordered" evidence="4">
    <location>
        <begin position="356"/>
        <end position="379"/>
    </location>
</feature>
<feature type="compositionally biased region" description="Low complexity" evidence="4">
    <location>
        <begin position="360"/>
        <end position="379"/>
    </location>
</feature>
<reference evidence="6" key="1">
    <citation type="submission" date="2017-09" db="EMBL/GenBank/DDBJ databases">
        <title>Complete Genome Sequence of ansamitocin-producing Bacterium Actinosynnema pretiosum X47.</title>
        <authorList>
            <person name="Cao G."/>
            <person name="Zong G."/>
            <person name="Zhong C."/>
            <person name="Fu J."/>
        </authorList>
    </citation>
    <scope>NUCLEOTIDE SEQUENCE [LARGE SCALE GENOMIC DNA]</scope>
    <source>
        <strain evidence="6">X47</strain>
    </source>
</reference>
<evidence type="ECO:0000256" key="1">
    <source>
        <dbReference type="ARBA" id="ARBA00023015"/>
    </source>
</evidence>
<keyword evidence="2" id="KW-0238">DNA-binding</keyword>
<dbReference type="CDD" id="cd06170">
    <property type="entry name" value="LuxR_C_like"/>
    <property type="match status" value="1"/>
</dbReference>
<evidence type="ECO:0000313" key="6">
    <source>
        <dbReference type="EMBL" id="ATE55204.1"/>
    </source>
</evidence>
<proteinExistence type="predicted"/>
<dbReference type="PROSITE" id="PS50043">
    <property type="entry name" value="HTH_LUXR_2"/>
    <property type="match status" value="1"/>
</dbReference>
<dbReference type="Gene3D" id="1.10.10.10">
    <property type="entry name" value="Winged helix-like DNA-binding domain superfamily/Winged helix DNA-binding domain"/>
    <property type="match status" value="1"/>
</dbReference>
<dbReference type="AlphaFoldDB" id="A0A290Z887"/>
<dbReference type="SMART" id="SM00421">
    <property type="entry name" value="HTH_LUXR"/>
    <property type="match status" value="1"/>
</dbReference>
<keyword evidence="3" id="KW-0804">Transcription</keyword>
<dbReference type="PANTHER" id="PTHR44688">
    <property type="entry name" value="DNA-BINDING TRANSCRIPTIONAL ACTIVATOR DEVR_DOSR"/>
    <property type="match status" value="1"/>
</dbReference>
<keyword evidence="1" id="KW-0805">Transcription regulation</keyword>
<protein>
    <recommendedName>
        <fullName evidence="5">HTH luxR-type domain-containing protein</fullName>
    </recommendedName>
</protein>
<dbReference type="PRINTS" id="PR00038">
    <property type="entry name" value="HTHLUXR"/>
</dbReference>
<dbReference type="GO" id="GO:0003677">
    <property type="term" value="F:DNA binding"/>
    <property type="evidence" value="ECO:0007669"/>
    <property type="project" value="UniProtKB-KW"/>
</dbReference>
<evidence type="ECO:0000256" key="4">
    <source>
        <dbReference type="SAM" id="MobiDB-lite"/>
    </source>
</evidence>
<name>A0A290Z887_9PSEU</name>
<dbReference type="GO" id="GO:0006355">
    <property type="term" value="P:regulation of DNA-templated transcription"/>
    <property type="evidence" value="ECO:0007669"/>
    <property type="project" value="InterPro"/>
</dbReference>
<dbReference type="SUPFAM" id="SSF46894">
    <property type="entry name" value="C-terminal effector domain of the bipartite response regulators"/>
    <property type="match status" value="1"/>
</dbReference>
<evidence type="ECO:0000256" key="2">
    <source>
        <dbReference type="ARBA" id="ARBA00023125"/>
    </source>
</evidence>
<dbReference type="Proteomes" id="UP000218505">
    <property type="component" value="Chromosome"/>
</dbReference>
<dbReference type="KEGG" id="apre:CNX65_19545"/>
<dbReference type="PANTHER" id="PTHR44688:SF16">
    <property type="entry name" value="DNA-BINDING TRANSCRIPTIONAL ACTIVATOR DEVR_DOSR"/>
    <property type="match status" value="1"/>
</dbReference>
<accession>A0A290Z887</accession>
<dbReference type="InterPro" id="IPR016032">
    <property type="entry name" value="Sig_transdc_resp-reg_C-effctor"/>
</dbReference>
<evidence type="ECO:0000259" key="5">
    <source>
        <dbReference type="PROSITE" id="PS50043"/>
    </source>
</evidence>
<evidence type="ECO:0000256" key="3">
    <source>
        <dbReference type="ARBA" id="ARBA00023163"/>
    </source>
</evidence>
<dbReference type="EMBL" id="CP023445">
    <property type="protein sequence ID" value="ATE55204.1"/>
    <property type="molecule type" value="Genomic_DNA"/>
</dbReference>
<dbReference type="InterPro" id="IPR036388">
    <property type="entry name" value="WH-like_DNA-bd_sf"/>
</dbReference>
<sequence length="503" mass="53113">MLYLIAASHTDIIRKETAQQLNEANLAFIRGDLEATLSSVNAALGELDTTQRAYSEVLAFQLLLISLEDQRAASRSAAAINREQPAHGALKVICTSLESADHWHSGSLFKGLLLNQSAVHQARDEAPVWRLYTNMMMAKKLTDIHVSQQARRTISEMRDLVDNYGLHAFESLVEGLSTPLCLQSGQYERALRRARETLRVAEERGTRVAVKLALSVTAAAHLALGELDAAAGSLASFDGLRTHYVLPDSVARAAFAEIALVAAGQGARAAAELAHASWDRLGTRSACFIEDLTRPAWLVALARRAGDRLLAERSVAAVEALVRGNREIPPLETAAAYARAVFGGGRLDVSMPLDAEPGTRRAPARPAAGTGVAGTGAATAGTGAEQAGVFGPAGEAPLLAAVGAALGAAASVAGVPPPEEGARPGPGPRLPELSEREDEIARLVGRGMTNQQVATELGLSPHTVNFHLRGIFRKLSISTRGALGRIIAQLDRGHEVAVTDRPG</sequence>
<keyword evidence="7" id="KW-1185">Reference proteome</keyword>
<dbReference type="Pfam" id="PF00196">
    <property type="entry name" value="GerE"/>
    <property type="match status" value="1"/>
</dbReference>
<dbReference type="RefSeq" id="WP_096495039.1">
    <property type="nucleotide sequence ID" value="NZ_CP023445.1"/>
</dbReference>
<gene>
    <name evidence="6" type="ORF">CNX65_19545</name>
</gene>
<organism evidence="6 7">
    <name type="scientific">Actinosynnema pretiosum</name>
    <dbReference type="NCBI Taxonomy" id="42197"/>
    <lineage>
        <taxon>Bacteria</taxon>
        <taxon>Bacillati</taxon>
        <taxon>Actinomycetota</taxon>
        <taxon>Actinomycetes</taxon>
        <taxon>Pseudonocardiales</taxon>
        <taxon>Pseudonocardiaceae</taxon>
        <taxon>Actinosynnema</taxon>
    </lineage>
</organism>
<dbReference type="InterPro" id="IPR000792">
    <property type="entry name" value="Tscrpt_reg_LuxR_C"/>
</dbReference>